<reference evidence="4 5" key="1">
    <citation type="submission" date="2020-02" db="EMBL/GenBank/DDBJ databases">
        <title>Nitrogenibacter mangrovi gen. nov., sp. nov. isolated from mangrove sediment, a denitrifying betaproteobacterium.</title>
        <authorList>
            <person name="Liao H."/>
            <person name="Tian Y."/>
        </authorList>
    </citation>
    <scope>NUCLEOTIDE SEQUENCE [LARGE SCALE GENOMIC DNA]</scope>
    <source>
        <strain evidence="4 5">M9-3-2</strain>
    </source>
</reference>
<gene>
    <name evidence="4" type="ORF">G3580_03915</name>
</gene>
<keyword evidence="1" id="KW-0238">DNA-binding</keyword>
<dbReference type="AlphaFoldDB" id="A0A6C1B3S8"/>
<dbReference type="CDD" id="cd00093">
    <property type="entry name" value="HTH_XRE"/>
    <property type="match status" value="1"/>
</dbReference>
<evidence type="ECO:0000259" key="3">
    <source>
        <dbReference type="PROSITE" id="PS50943"/>
    </source>
</evidence>
<dbReference type="GO" id="GO:0003677">
    <property type="term" value="F:DNA binding"/>
    <property type="evidence" value="ECO:0007669"/>
    <property type="project" value="UniProtKB-KW"/>
</dbReference>
<dbReference type="Pfam" id="PF01381">
    <property type="entry name" value="HTH_3"/>
    <property type="match status" value="1"/>
</dbReference>
<evidence type="ECO:0000313" key="4">
    <source>
        <dbReference type="EMBL" id="QID16854.1"/>
    </source>
</evidence>
<proteinExistence type="predicted"/>
<dbReference type="Gene3D" id="1.10.260.40">
    <property type="entry name" value="lambda repressor-like DNA-binding domains"/>
    <property type="match status" value="1"/>
</dbReference>
<dbReference type="InterPro" id="IPR001387">
    <property type="entry name" value="Cro/C1-type_HTH"/>
</dbReference>
<dbReference type="SUPFAM" id="SSF47413">
    <property type="entry name" value="lambda repressor-like DNA-binding domains"/>
    <property type="match status" value="1"/>
</dbReference>
<dbReference type="NCBIfam" id="TIGR02607">
    <property type="entry name" value="antidote_HigA"/>
    <property type="match status" value="1"/>
</dbReference>
<dbReference type="PANTHER" id="PTHR36924">
    <property type="entry name" value="ANTITOXIN HIGA-1"/>
    <property type="match status" value="1"/>
</dbReference>
<dbReference type="SMART" id="SM00530">
    <property type="entry name" value="HTH_XRE"/>
    <property type="match status" value="1"/>
</dbReference>
<protein>
    <submittedName>
        <fullName evidence="4">HigA family addiction module antidote protein</fullName>
    </submittedName>
</protein>
<evidence type="ECO:0000256" key="2">
    <source>
        <dbReference type="SAM" id="MobiDB-lite"/>
    </source>
</evidence>
<dbReference type="PROSITE" id="PS50943">
    <property type="entry name" value="HTH_CROC1"/>
    <property type="match status" value="1"/>
</dbReference>
<accession>A0A6C1B3S8</accession>
<organism evidence="4 5">
    <name type="scientific">Nitrogeniibacter mangrovi</name>
    <dbReference type="NCBI Taxonomy" id="2016596"/>
    <lineage>
        <taxon>Bacteria</taxon>
        <taxon>Pseudomonadati</taxon>
        <taxon>Pseudomonadota</taxon>
        <taxon>Betaproteobacteria</taxon>
        <taxon>Rhodocyclales</taxon>
        <taxon>Zoogloeaceae</taxon>
        <taxon>Nitrogeniibacter</taxon>
    </lineage>
</organism>
<dbReference type="Proteomes" id="UP000501991">
    <property type="component" value="Chromosome"/>
</dbReference>
<feature type="domain" description="HTH cro/C1-type" evidence="3">
    <location>
        <begin position="47"/>
        <end position="94"/>
    </location>
</feature>
<dbReference type="InterPro" id="IPR010982">
    <property type="entry name" value="Lambda_DNA-bd_dom_sf"/>
</dbReference>
<keyword evidence="5" id="KW-1185">Reference proteome</keyword>
<dbReference type="InterPro" id="IPR013430">
    <property type="entry name" value="Toxin_antidote_HigA"/>
</dbReference>
<evidence type="ECO:0000313" key="5">
    <source>
        <dbReference type="Proteomes" id="UP000501991"/>
    </source>
</evidence>
<dbReference type="PANTHER" id="PTHR36924:SF1">
    <property type="entry name" value="ANTITOXIN HIGA-1"/>
    <property type="match status" value="1"/>
</dbReference>
<feature type="region of interest" description="Disordered" evidence="2">
    <location>
        <begin position="1"/>
        <end position="34"/>
    </location>
</feature>
<name>A0A6C1B3S8_9RHOO</name>
<dbReference type="EMBL" id="CP048836">
    <property type="protein sequence ID" value="QID16854.1"/>
    <property type="molecule type" value="Genomic_DNA"/>
</dbReference>
<evidence type="ECO:0000256" key="1">
    <source>
        <dbReference type="ARBA" id="ARBA00023125"/>
    </source>
</evidence>
<dbReference type="KEGG" id="azq:G3580_03915"/>
<sequence length="119" mass="13330">MTVMQRADPGPRGFFPNGTRPGPRKGGSGRTPVHPGRFLELRFMRPAGLSQDALARALGISRRRVNEIVRGRRALSADTAIRLGLFFRTDPRLWMLMQSEWDVHQAWRALSGVHTAAAR</sequence>